<name>A0A1G5S8W4_9FIRM</name>
<dbReference type="EMBL" id="FMWL01000032">
    <property type="protein sequence ID" value="SCZ82059.1"/>
    <property type="molecule type" value="Genomic_DNA"/>
</dbReference>
<feature type="domain" description="DUF6602" evidence="1">
    <location>
        <begin position="27"/>
        <end position="122"/>
    </location>
</feature>
<dbReference type="AlphaFoldDB" id="A0A1G5S8W4"/>
<dbReference type="Proteomes" id="UP000199208">
    <property type="component" value="Unassembled WGS sequence"/>
</dbReference>
<sequence length="254" mass="29207">MPNYLEYRRSISKELISIKDRVRNFIDTNHWGEDGRYKEIILSETLKNLLPQNVIVATGFVMGAANQISKQIDIIIYRKEYPVLFKIADFVVVPKESVVGIIEVKSKLESANIKSTVENCHSNGQLIGDHIFNGIFGYETGFSLNDGNNLSNSIENTLRNNCGYLNNICFGKDYFMKYWHSGNPKINDNVKCYSFYEIEDLAFGYFISNLIEDIYIQTNNRRISGIIKSSLYPIEQTKEAHRLDSLEIKIMSEQ</sequence>
<dbReference type="InterPro" id="IPR046537">
    <property type="entry name" value="DUF6602"/>
</dbReference>
<dbReference type="RefSeq" id="WP_092593472.1">
    <property type="nucleotide sequence ID" value="NZ_FMWL01000032.1"/>
</dbReference>
<dbReference type="Pfam" id="PF20247">
    <property type="entry name" value="DUF6602"/>
    <property type="match status" value="1"/>
</dbReference>
<reference evidence="2 3" key="1">
    <citation type="submission" date="2016-10" db="EMBL/GenBank/DDBJ databases">
        <authorList>
            <person name="de Groot N.N."/>
        </authorList>
    </citation>
    <scope>NUCLEOTIDE SEQUENCE [LARGE SCALE GENOMIC DNA]</scope>
    <source>
        <strain evidence="2 3">DSM 2784</strain>
    </source>
</reference>
<organism evidence="2 3">
    <name type="scientific">Acidaminobacter hydrogenoformans DSM 2784</name>
    <dbReference type="NCBI Taxonomy" id="1120920"/>
    <lineage>
        <taxon>Bacteria</taxon>
        <taxon>Bacillati</taxon>
        <taxon>Bacillota</taxon>
        <taxon>Clostridia</taxon>
        <taxon>Peptostreptococcales</taxon>
        <taxon>Acidaminobacteraceae</taxon>
        <taxon>Acidaminobacter</taxon>
    </lineage>
</organism>
<proteinExistence type="predicted"/>
<dbReference type="OrthoDB" id="2057120at2"/>
<protein>
    <recommendedName>
        <fullName evidence="1">DUF6602 domain-containing protein</fullName>
    </recommendedName>
</protein>
<dbReference type="CDD" id="cd21173">
    <property type="entry name" value="NucC-like"/>
    <property type="match status" value="1"/>
</dbReference>
<keyword evidence="3" id="KW-1185">Reference proteome</keyword>
<evidence type="ECO:0000259" key="1">
    <source>
        <dbReference type="Pfam" id="PF20247"/>
    </source>
</evidence>
<evidence type="ECO:0000313" key="2">
    <source>
        <dbReference type="EMBL" id="SCZ82059.1"/>
    </source>
</evidence>
<evidence type="ECO:0000313" key="3">
    <source>
        <dbReference type="Proteomes" id="UP000199208"/>
    </source>
</evidence>
<dbReference type="STRING" id="1120920.SAMN03080599_03315"/>
<gene>
    <name evidence="2" type="ORF">SAMN03080599_03315</name>
</gene>
<accession>A0A1G5S8W4</accession>